<dbReference type="PIRSF" id="PIRSF037677">
    <property type="entry name" value="DNA_mis_repair_Msh6"/>
    <property type="match status" value="1"/>
</dbReference>
<dbReference type="InterPro" id="IPR007695">
    <property type="entry name" value="DNA_mismatch_repair_MutS-lik_N"/>
</dbReference>
<comment type="function">
    <text evidence="7">This protein is involved in the repair of mismatches in DNA. It is possible that it carries out the mismatch recognition step. This protein has a weak ATPase activity.</text>
</comment>
<dbReference type="HAMAP" id="MF_00096">
    <property type="entry name" value="MutS"/>
    <property type="match status" value="1"/>
</dbReference>
<dbReference type="GO" id="GO:0005524">
    <property type="term" value="F:ATP binding"/>
    <property type="evidence" value="ECO:0007669"/>
    <property type="project" value="UniProtKB-UniRule"/>
</dbReference>
<dbReference type="GO" id="GO:0003684">
    <property type="term" value="F:damaged DNA binding"/>
    <property type="evidence" value="ECO:0007669"/>
    <property type="project" value="UniProtKB-UniRule"/>
</dbReference>
<keyword evidence="2 7" id="KW-0547">Nucleotide-binding</keyword>
<reference evidence="12" key="1">
    <citation type="submission" date="2024-07" db="EMBL/GenBank/DDBJ databases">
        <title>Identification and characteristics of an arsenic-resistant bacterial isolate, which belongs to a novel species.</title>
        <authorList>
            <person name="Juszczyk A."/>
            <person name="Kowalczyk A."/>
            <person name="Was K."/>
            <person name="Kosowicz W."/>
            <person name="Budzyn A."/>
            <person name="Latowski D."/>
        </authorList>
    </citation>
    <scope>NUCLEOTIDE SEQUENCE</scope>
    <source>
        <strain evidence="12">As8PL</strain>
    </source>
</reference>
<keyword evidence="6 7" id="KW-0234">DNA repair</keyword>
<dbReference type="InterPro" id="IPR017261">
    <property type="entry name" value="DNA_mismatch_repair_MutS/MSH"/>
</dbReference>
<dbReference type="Pfam" id="PF05190">
    <property type="entry name" value="MutS_IV"/>
    <property type="match status" value="1"/>
</dbReference>
<dbReference type="Gene3D" id="3.40.50.300">
    <property type="entry name" value="P-loop containing nucleotide triphosphate hydrolases"/>
    <property type="match status" value="1"/>
</dbReference>
<dbReference type="InterPro" id="IPR007696">
    <property type="entry name" value="DNA_mismatch_repair_MutS_core"/>
</dbReference>
<feature type="region of interest" description="Disordered" evidence="10">
    <location>
        <begin position="830"/>
        <end position="852"/>
    </location>
</feature>
<dbReference type="Gene3D" id="3.30.420.110">
    <property type="entry name" value="MutS, connector domain"/>
    <property type="match status" value="1"/>
</dbReference>
<dbReference type="PROSITE" id="PS00486">
    <property type="entry name" value="DNA_MISMATCH_REPAIR_2"/>
    <property type="match status" value="1"/>
</dbReference>
<keyword evidence="4 7" id="KW-0067">ATP-binding</keyword>
<dbReference type="InterPro" id="IPR036187">
    <property type="entry name" value="DNA_mismatch_repair_MutS_sf"/>
</dbReference>
<comment type="similarity">
    <text evidence="1 7 9">Belongs to the DNA mismatch repair MutS family.</text>
</comment>
<dbReference type="SUPFAM" id="SSF52540">
    <property type="entry name" value="P-loop containing nucleoside triphosphate hydrolases"/>
    <property type="match status" value="1"/>
</dbReference>
<dbReference type="InterPro" id="IPR007861">
    <property type="entry name" value="DNA_mismatch_repair_MutS_clamp"/>
</dbReference>
<dbReference type="GO" id="GO:0005829">
    <property type="term" value="C:cytosol"/>
    <property type="evidence" value="ECO:0007669"/>
    <property type="project" value="TreeGrafter"/>
</dbReference>
<evidence type="ECO:0000256" key="9">
    <source>
        <dbReference type="RuleBase" id="RU003756"/>
    </source>
</evidence>
<dbReference type="EMBL" id="CP162551">
    <property type="protein sequence ID" value="XDI36730.1"/>
    <property type="molecule type" value="Genomic_DNA"/>
</dbReference>
<dbReference type="SUPFAM" id="SSF55271">
    <property type="entry name" value="DNA repair protein MutS, domain I"/>
    <property type="match status" value="1"/>
</dbReference>
<evidence type="ECO:0000256" key="8">
    <source>
        <dbReference type="NCBIfam" id="TIGR01070"/>
    </source>
</evidence>
<evidence type="ECO:0000256" key="2">
    <source>
        <dbReference type="ARBA" id="ARBA00022741"/>
    </source>
</evidence>
<dbReference type="InterPro" id="IPR016151">
    <property type="entry name" value="DNA_mismatch_repair_MutS_N"/>
</dbReference>
<evidence type="ECO:0000256" key="7">
    <source>
        <dbReference type="HAMAP-Rule" id="MF_00096"/>
    </source>
</evidence>
<dbReference type="RefSeq" id="WP_368504119.1">
    <property type="nucleotide sequence ID" value="NZ_CP162551.1"/>
</dbReference>
<sequence>MAQLTPMMQQYVDIKAQHQDAFLFFRLGDFYEMFFDDAKKAAQELEITLTGRGQGEERIPMCGVPYHSADQYMSRLVEKGYKVAICEQVEDPKVAKGVVKREVVKMLTPGTIMEGKMIREKENNYLASFTLFEDESMGIARCDLTTGEGAVTLIQGGAAELIQELSATGAKELVVSKEVNSELLQELERTLAVTISYEEEAELNERYVHLVKELTQSKLVTTYARLLQYLIRTQKRSLDHLQKVEWYHAEEYMKLDLHSKRNLELVETLREKKKKGSLLSIVDHTVTAMGGRLIKRWIERPLLNESAIEERHQAVTVFLEDYFAREELRDELRQVYDLERLAGRIAYGNVNARELIQLKKSLQKIPLIEEMVTKLDPSFQERWFHDQAPFEDLIDLLERSIVDDPPTSIKDGGMIQEGFHGELDTYRDASVNGKKWIAELERRERQETGIKSLKVGFNKVFGYYLEVTRANRHLLEEGRYERKQTLTNSERFVTPELKEKEALILEAEEKMEQLEYDLFVMIREQVKEYVPHLQSLAHKISEIDVLLGFATVSEKQHYTKPTLQPVGDVFIEGGRHPVVESVIPKGEYVANDVKLHPGREMLLITGPNMAGKSTYMRQLALLSVMGQIGCFVPAGRAELPIFDQIFTRIGAADDLASGQSTFMVEMLETQYALAKATECSLILLDEIGRGTSTYDGMALAQAIIEYIHDEIGAKTLFSTHYHELTALADQLEHVQNVHVSAVEENGTVVFLHKVIDGQADRSYGIYVAQLAELPRMVTDRAEILLRELEGQKQPLPNVIERSIQETQSQETQSPNQDEVKEPQRQLSLFGEEITAENRKAQQSKPKKLDSREQQVIKKISEADLLNLSPFEVMKLINDCQQQLK</sequence>
<name>A0AB39BS06_9BACI</name>
<evidence type="ECO:0000256" key="1">
    <source>
        <dbReference type="ARBA" id="ARBA00006271"/>
    </source>
</evidence>
<dbReference type="SMART" id="SM00534">
    <property type="entry name" value="MUTSac"/>
    <property type="match status" value="1"/>
</dbReference>
<accession>A0AB39BS06</accession>
<dbReference type="GO" id="GO:0140664">
    <property type="term" value="F:ATP-dependent DNA damage sensor activity"/>
    <property type="evidence" value="ECO:0007669"/>
    <property type="project" value="InterPro"/>
</dbReference>
<keyword evidence="5 7" id="KW-0238">DNA-binding</keyword>
<dbReference type="GO" id="GO:0006298">
    <property type="term" value="P:mismatch repair"/>
    <property type="evidence" value="ECO:0007669"/>
    <property type="project" value="UniProtKB-UniRule"/>
</dbReference>
<dbReference type="FunFam" id="1.10.1420.10:FF:000007">
    <property type="entry name" value="DNA mismatch repair protein MutS"/>
    <property type="match status" value="1"/>
</dbReference>
<dbReference type="Pfam" id="PF01624">
    <property type="entry name" value="MutS_I"/>
    <property type="match status" value="1"/>
</dbReference>
<dbReference type="CDD" id="cd03284">
    <property type="entry name" value="ABC_MutS1"/>
    <property type="match status" value="1"/>
</dbReference>
<dbReference type="InterPro" id="IPR045076">
    <property type="entry name" value="MutS"/>
</dbReference>
<dbReference type="Gene3D" id="3.40.1170.10">
    <property type="entry name" value="DNA repair protein MutS, domain I"/>
    <property type="match status" value="1"/>
</dbReference>
<dbReference type="InterPro" id="IPR007860">
    <property type="entry name" value="DNA_mmatch_repair_MutS_con_dom"/>
</dbReference>
<dbReference type="NCBIfam" id="NF003810">
    <property type="entry name" value="PRK05399.1"/>
    <property type="match status" value="1"/>
</dbReference>
<keyword evidence="3 7" id="KW-0227">DNA damage</keyword>
<protein>
    <recommendedName>
        <fullName evidence="7 8">DNA mismatch repair protein MutS</fullName>
    </recommendedName>
</protein>
<dbReference type="NCBIfam" id="TIGR01070">
    <property type="entry name" value="mutS1"/>
    <property type="match status" value="1"/>
</dbReference>
<dbReference type="InterPro" id="IPR000432">
    <property type="entry name" value="DNA_mismatch_repair_MutS_C"/>
</dbReference>
<dbReference type="PANTHER" id="PTHR11361:SF34">
    <property type="entry name" value="DNA MISMATCH REPAIR PROTEIN MSH1, MITOCHONDRIAL"/>
    <property type="match status" value="1"/>
</dbReference>
<dbReference type="Pfam" id="PF05192">
    <property type="entry name" value="MutS_III"/>
    <property type="match status" value="1"/>
</dbReference>
<evidence type="ECO:0000256" key="4">
    <source>
        <dbReference type="ARBA" id="ARBA00022840"/>
    </source>
</evidence>
<dbReference type="SMART" id="SM00533">
    <property type="entry name" value="MUTSd"/>
    <property type="match status" value="1"/>
</dbReference>
<evidence type="ECO:0000256" key="5">
    <source>
        <dbReference type="ARBA" id="ARBA00023125"/>
    </source>
</evidence>
<dbReference type="AlphaFoldDB" id="A0AB39BS06"/>
<gene>
    <name evidence="7 12" type="primary">mutS</name>
    <name evidence="12" type="ORF">AB3N04_18965</name>
</gene>
<evidence type="ECO:0000259" key="11">
    <source>
        <dbReference type="PROSITE" id="PS00486"/>
    </source>
</evidence>
<dbReference type="Gene3D" id="1.10.1420.10">
    <property type="match status" value="2"/>
</dbReference>
<dbReference type="GO" id="GO:0030983">
    <property type="term" value="F:mismatched DNA binding"/>
    <property type="evidence" value="ECO:0007669"/>
    <property type="project" value="InterPro"/>
</dbReference>
<evidence type="ECO:0000256" key="6">
    <source>
        <dbReference type="ARBA" id="ARBA00023204"/>
    </source>
</evidence>
<dbReference type="InterPro" id="IPR005748">
    <property type="entry name" value="DNA_mismatch_repair_MutS"/>
</dbReference>
<dbReference type="Pfam" id="PF05188">
    <property type="entry name" value="MutS_II"/>
    <property type="match status" value="1"/>
</dbReference>
<evidence type="ECO:0000256" key="10">
    <source>
        <dbReference type="SAM" id="MobiDB-lite"/>
    </source>
</evidence>
<dbReference type="SUPFAM" id="SSF53150">
    <property type="entry name" value="DNA repair protein MutS, domain II"/>
    <property type="match status" value="1"/>
</dbReference>
<dbReference type="PANTHER" id="PTHR11361">
    <property type="entry name" value="DNA MISMATCH REPAIR PROTEIN MUTS FAMILY MEMBER"/>
    <property type="match status" value="1"/>
</dbReference>
<dbReference type="InterPro" id="IPR036678">
    <property type="entry name" value="MutS_con_dom_sf"/>
</dbReference>
<evidence type="ECO:0000313" key="12">
    <source>
        <dbReference type="EMBL" id="XDI36730.1"/>
    </source>
</evidence>
<evidence type="ECO:0000256" key="3">
    <source>
        <dbReference type="ARBA" id="ARBA00022763"/>
    </source>
</evidence>
<proteinExistence type="inferred from homology"/>
<dbReference type="Pfam" id="PF00488">
    <property type="entry name" value="MutS_V"/>
    <property type="match status" value="1"/>
</dbReference>
<feature type="domain" description="DNA mismatch repair proteins mutS family" evidence="11">
    <location>
        <begin position="680"/>
        <end position="696"/>
    </location>
</feature>
<dbReference type="InterPro" id="IPR027417">
    <property type="entry name" value="P-loop_NTPase"/>
</dbReference>
<feature type="binding site" evidence="7">
    <location>
        <begin position="606"/>
        <end position="613"/>
    </location>
    <ligand>
        <name>ATP</name>
        <dbReference type="ChEBI" id="CHEBI:30616"/>
    </ligand>
</feature>
<dbReference type="FunFam" id="3.40.1170.10:FF:000001">
    <property type="entry name" value="DNA mismatch repair protein MutS"/>
    <property type="match status" value="1"/>
</dbReference>
<organism evidence="12">
    <name type="scientific">Alkalihalophilus sp. As8PL</name>
    <dbReference type="NCBI Taxonomy" id="3237103"/>
    <lineage>
        <taxon>Bacteria</taxon>
        <taxon>Bacillati</taxon>
        <taxon>Bacillota</taxon>
        <taxon>Bacilli</taxon>
        <taxon>Bacillales</taxon>
        <taxon>Bacillaceae</taxon>
        <taxon>Alkalihalophilus</taxon>
    </lineage>
</organism>
<dbReference type="SUPFAM" id="SSF48334">
    <property type="entry name" value="DNA repair protein MutS, domain III"/>
    <property type="match status" value="1"/>
</dbReference>